<dbReference type="Pfam" id="PF26640">
    <property type="entry name" value="DUF8212"/>
    <property type="match status" value="1"/>
</dbReference>
<evidence type="ECO:0000259" key="1">
    <source>
        <dbReference type="Pfam" id="PF06985"/>
    </source>
</evidence>
<dbReference type="EMBL" id="ML993579">
    <property type="protein sequence ID" value="KAF2173993.1"/>
    <property type="molecule type" value="Genomic_DNA"/>
</dbReference>
<evidence type="ECO:0000259" key="2">
    <source>
        <dbReference type="Pfam" id="PF26640"/>
    </source>
</evidence>
<dbReference type="PANTHER" id="PTHR10622:SF10">
    <property type="entry name" value="HET DOMAIN-CONTAINING PROTEIN"/>
    <property type="match status" value="1"/>
</dbReference>
<dbReference type="OrthoDB" id="20872at2759"/>
<dbReference type="RefSeq" id="XP_033674882.1">
    <property type="nucleotide sequence ID" value="XM_033815056.1"/>
</dbReference>
<dbReference type="AlphaFoldDB" id="A0A6A6D4D2"/>
<protein>
    <submittedName>
        <fullName evidence="3">Uncharacterized protein</fullName>
    </submittedName>
</protein>
<accession>A0A6A6D4D2</accession>
<reference evidence="3" key="1">
    <citation type="journal article" date="2020" name="Stud. Mycol.">
        <title>101 Dothideomycetes genomes: a test case for predicting lifestyles and emergence of pathogens.</title>
        <authorList>
            <person name="Haridas S."/>
            <person name="Albert R."/>
            <person name="Binder M."/>
            <person name="Bloem J."/>
            <person name="Labutti K."/>
            <person name="Salamov A."/>
            <person name="Andreopoulos B."/>
            <person name="Baker S."/>
            <person name="Barry K."/>
            <person name="Bills G."/>
            <person name="Bluhm B."/>
            <person name="Cannon C."/>
            <person name="Castanera R."/>
            <person name="Culley D."/>
            <person name="Daum C."/>
            <person name="Ezra D."/>
            <person name="Gonzalez J."/>
            <person name="Henrissat B."/>
            <person name="Kuo A."/>
            <person name="Liang C."/>
            <person name="Lipzen A."/>
            <person name="Lutzoni F."/>
            <person name="Magnuson J."/>
            <person name="Mondo S."/>
            <person name="Nolan M."/>
            <person name="Ohm R."/>
            <person name="Pangilinan J."/>
            <person name="Park H.-J."/>
            <person name="Ramirez L."/>
            <person name="Alfaro M."/>
            <person name="Sun H."/>
            <person name="Tritt A."/>
            <person name="Yoshinaga Y."/>
            <person name="Zwiers L.-H."/>
            <person name="Turgeon B."/>
            <person name="Goodwin S."/>
            <person name="Spatafora J."/>
            <person name="Crous P."/>
            <person name="Grigoriev I."/>
        </authorList>
    </citation>
    <scope>NUCLEOTIDE SEQUENCE</scope>
    <source>
        <strain evidence="3">ATCC 36951</strain>
    </source>
</reference>
<dbReference type="Pfam" id="PF06985">
    <property type="entry name" value="HET"/>
    <property type="match status" value="1"/>
</dbReference>
<dbReference type="InterPro" id="IPR058525">
    <property type="entry name" value="DUF8212"/>
</dbReference>
<sequence>MRLLNVHSLQLEKYDDIEETPEYAILSHRWSKNEMRFGHFHVVDWDSIRKSALDASHVDDVGLAKILSACAVTKTFNLDYLWIDTCCIDGSSSTEVTQAINSMFRWYQRASVCLAYLFDVSTDTSEYGQCIDKSLYIRKKSQLLRIGPIEKSQWFKRGWTLQELLAPRELVFFDHAWRRIGVKTEMTKQIEAATRIDPKYLTGNFEDASIATKLSWVADRTTTLPDDMAYCMVGILGVSMDTRYGEEERAFMRLQELLIEKVADDSIFAWTDPNLPPSQGHGLLAPSPACFPSDSCYCWTVGKIAQAQTTPSQFSSERTRMELGGDILAINYC</sequence>
<feature type="domain" description="DUF8212" evidence="2">
    <location>
        <begin position="249"/>
        <end position="286"/>
    </location>
</feature>
<feature type="domain" description="Heterokaryon incompatibility" evidence="1">
    <location>
        <begin position="23"/>
        <end position="163"/>
    </location>
</feature>
<proteinExistence type="predicted"/>
<dbReference type="GeneID" id="54568328"/>
<organism evidence="3 4">
    <name type="scientific">Zasmidium cellare ATCC 36951</name>
    <dbReference type="NCBI Taxonomy" id="1080233"/>
    <lineage>
        <taxon>Eukaryota</taxon>
        <taxon>Fungi</taxon>
        <taxon>Dikarya</taxon>
        <taxon>Ascomycota</taxon>
        <taxon>Pezizomycotina</taxon>
        <taxon>Dothideomycetes</taxon>
        <taxon>Dothideomycetidae</taxon>
        <taxon>Mycosphaerellales</taxon>
        <taxon>Mycosphaerellaceae</taxon>
        <taxon>Zasmidium</taxon>
    </lineage>
</organism>
<name>A0A6A6D4D2_ZASCE</name>
<keyword evidence="4" id="KW-1185">Reference proteome</keyword>
<dbReference type="InterPro" id="IPR010730">
    <property type="entry name" value="HET"/>
</dbReference>
<evidence type="ECO:0000313" key="4">
    <source>
        <dbReference type="Proteomes" id="UP000799537"/>
    </source>
</evidence>
<gene>
    <name evidence="3" type="ORF">M409DRAFT_62179</name>
</gene>
<dbReference type="Proteomes" id="UP000799537">
    <property type="component" value="Unassembled WGS sequence"/>
</dbReference>
<dbReference type="PANTHER" id="PTHR10622">
    <property type="entry name" value="HET DOMAIN-CONTAINING PROTEIN"/>
    <property type="match status" value="1"/>
</dbReference>
<evidence type="ECO:0000313" key="3">
    <source>
        <dbReference type="EMBL" id="KAF2173993.1"/>
    </source>
</evidence>